<feature type="region of interest" description="Disordered" evidence="1">
    <location>
        <begin position="111"/>
        <end position="132"/>
    </location>
</feature>
<dbReference type="AlphaFoldDB" id="A0A8J6AWT2"/>
<gene>
    <name evidence="2" type="ORF">J8273_1854</name>
</gene>
<accession>A0A8J6AWT2</accession>
<name>A0A8J6AWT2_9EUKA</name>
<keyword evidence="3" id="KW-1185">Reference proteome</keyword>
<evidence type="ECO:0000313" key="3">
    <source>
        <dbReference type="Proteomes" id="UP000717585"/>
    </source>
</evidence>
<dbReference type="EMBL" id="JAHDYR010000005">
    <property type="protein sequence ID" value="KAG9396811.1"/>
    <property type="molecule type" value="Genomic_DNA"/>
</dbReference>
<evidence type="ECO:0000313" key="2">
    <source>
        <dbReference type="EMBL" id="KAG9396811.1"/>
    </source>
</evidence>
<proteinExistence type="predicted"/>
<feature type="compositionally biased region" description="Low complexity" evidence="1">
    <location>
        <begin position="41"/>
        <end position="54"/>
    </location>
</feature>
<sequence>MDWGSLAGKMSQKKAQIKASEQKRKAEVVSKKNDAASPVKQPETTPQQQPAPDTSAPKPAVPQPTNPAPKKPSFRPSFTPTISAPVAPAQQYPPMQQMPVAGLMPANLVNQQKQRAQEDRRAQHPMPNPAAQGYGWNAYVPQMEFDDLKQQDLADIDNWMVQATGPYVQLYAQETQDEEFEANLHAKELAQAEDFWYMDSAKCECCRGFKFGCKCVKQEGARACKHCEEKQAETVEGQIAAVDVAAKAE</sequence>
<comment type="caution">
    <text evidence="2">The sequence shown here is derived from an EMBL/GenBank/DDBJ whole genome shotgun (WGS) entry which is preliminary data.</text>
</comment>
<feature type="compositionally biased region" description="Pro residues" evidence="1">
    <location>
        <begin position="59"/>
        <end position="70"/>
    </location>
</feature>
<reference evidence="2" key="1">
    <citation type="submission" date="2021-05" db="EMBL/GenBank/DDBJ databases">
        <title>A free-living protist that lacks canonical eukaryotic 1 DNA replication and segregation systems.</title>
        <authorList>
            <person name="Salas-Leiva D.E."/>
            <person name="Tromer E.C."/>
            <person name="Curtis B.A."/>
            <person name="Jerlstrom-Hultqvist J."/>
            <person name="Kolisko M."/>
            <person name="Yi Z."/>
            <person name="Salas-Leiva J.S."/>
            <person name="Gallot-Lavallee L."/>
            <person name="Kops G.J.P.L."/>
            <person name="Archibald J.M."/>
            <person name="Simpson A.G.B."/>
            <person name="Roger A.J."/>
        </authorList>
    </citation>
    <scope>NUCLEOTIDE SEQUENCE</scope>
    <source>
        <strain evidence="2">BICM</strain>
    </source>
</reference>
<feature type="compositionally biased region" description="Basic and acidic residues" evidence="1">
    <location>
        <begin position="20"/>
        <end position="34"/>
    </location>
</feature>
<organism evidence="2 3">
    <name type="scientific">Carpediemonas membranifera</name>
    <dbReference type="NCBI Taxonomy" id="201153"/>
    <lineage>
        <taxon>Eukaryota</taxon>
        <taxon>Metamonada</taxon>
        <taxon>Carpediemonas-like organisms</taxon>
        <taxon>Carpediemonas</taxon>
    </lineage>
</organism>
<evidence type="ECO:0000256" key="1">
    <source>
        <dbReference type="SAM" id="MobiDB-lite"/>
    </source>
</evidence>
<protein>
    <submittedName>
        <fullName evidence="2">Uncharacterized protein</fullName>
    </submittedName>
</protein>
<dbReference type="Proteomes" id="UP000717585">
    <property type="component" value="Unassembled WGS sequence"/>
</dbReference>
<feature type="region of interest" description="Disordered" evidence="1">
    <location>
        <begin position="1"/>
        <end position="87"/>
    </location>
</feature>